<dbReference type="EMBL" id="LR796209">
    <property type="protein sequence ID" value="CAB4127269.1"/>
    <property type="molecule type" value="Genomic_DNA"/>
</dbReference>
<gene>
    <name evidence="1" type="ORF">UFOVP75_112</name>
</gene>
<dbReference type="InterPro" id="IPR012337">
    <property type="entry name" value="RNaseH-like_sf"/>
</dbReference>
<dbReference type="GO" id="GO:0003676">
    <property type="term" value="F:nucleic acid binding"/>
    <property type="evidence" value="ECO:0007669"/>
    <property type="project" value="InterPro"/>
</dbReference>
<dbReference type="InterPro" id="IPR036397">
    <property type="entry name" value="RNaseH_sf"/>
</dbReference>
<reference evidence="1" key="1">
    <citation type="submission" date="2020-04" db="EMBL/GenBank/DDBJ databases">
        <authorList>
            <person name="Chiriac C."/>
            <person name="Salcher M."/>
            <person name="Ghai R."/>
            <person name="Kavagutti S V."/>
        </authorList>
    </citation>
    <scope>NUCLEOTIDE SEQUENCE</scope>
</reference>
<accession>A0A6J5L5U9</accession>
<proteinExistence type="predicted"/>
<protein>
    <submittedName>
        <fullName evidence="1">Uncharacterized protein</fullName>
    </submittedName>
</protein>
<name>A0A6J5L5U9_9CAUD</name>
<dbReference type="SUPFAM" id="SSF53098">
    <property type="entry name" value="Ribonuclease H-like"/>
    <property type="match status" value="1"/>
</dbReference>
<organism evidence="1">
    <name type="scientific">uncultured Caudovirales phage</name>
    <dbReference type="NCBI Taxonomy" id="2100421"/>
    <lineage>
        <taxon>Viruses</taxon>
        <taxon>Duplodnaviria</taxon>
        <taxon>Heunggongvirae</taxon>
        <taxon>Uroviricota</taxon>
        <taxon>Caudoviricetes</taxon>
        <taxon>Peduoviridae</taxon>
        <taxon>Maltschvirus</taxon>
        <taxon>Maltschvirus maltsch</taxon>
    </lineage>
</organism>
<dbReference type="Gene3D" id="3.30.420.10">
    <property type="entry name" value="Ribonuclease H-like superfamily/Ribonuclease H"/>
    <property type="match status" value="1"/>
</dbReference>
<sequence>MRTIGLDLSTKTGFAVVDDGALTHKQTITLDKDILAYGSYPFCLLSAMDELIAKIEKSVLEYHGPNTLVVIEQINLGKNRNSQKTLEFIHCSVLSMLRKNNILNVVYLDSSQWRKNLGLTMSKDQKKDNAKLAKAKKEAALVGKVVDKAALGVKGKITKKHLAVDYVNTRFGLALKQKDNDQADAICLCCAAINHAPICDGK</sequence>
<evidence type="ECO:0000313" key="1">
    <source>
        <dbReference type="EMBL" id="CAB4127269.1"/>
    </source>
</evidence>